<reference evidence="1 2" key="1">
    <citation type="journal article" date="2019" name="Genome Biol. Evol.">
        <title>Whole-Genome Sequencing of the Giant Devil Catfish, Bagarius yarrelli.</title>
        <authorList>
            <person name="Jiang W."/>
            <person name="Lv Y."/>
            <person name="Cheng L."/>
            <person name="Yang K."/>
            <person name="Chao B."/>
            <person name="Wang X."/>
            <person name="Li Y."/>
            <person name="Pan X."/>
            <person name="You X."/>
            <person name="Zhang Y."/>
            <person name="Yang J."/>
            <person name="Li J."/>
            <person name="Zhang X."/>
            <person name="Liu S."/>
            <person name="Sun C."/>
            <person name="Yang J."/>
            <person name="Shi Q."/>
        </authorList>
    </citation>
    <scope>NUCLEOTIDE SEQUENCE [LARGE SCALE GENOMIC DNA]</scope>
    <source>
        <strain evidence="1">JWS20170419001</strain>
        <tissue evidence="1">Muscle</tissue>
    </source>
</reference>
<gene>
    <name evidence="1" type="ORF">Baya_14420</name>
</gene>
<protein>
    <submittedName>
        <fullName evidence="1">Uncharacterized protein</fullName>
    </submittedName>
</protein>
<dbReference type="Proteomes" id="UP000319801">
    <property type="component" value="Unassembled WGS sequence"/>
</dbReference>
<evidence type="ECO:0000313" key="2">
    <source>
        <dbReference type="Proteomes" id="UP000319801"/>
    </source>
</evidence>
<organism evidence="1 2">
    <name type="scientific">Bagarius yarrelli</name>
    <name type="common">Goonch</name>
    <name type="synonym">Bagrus yarrelli</name>
    <dbReference type="NCBI Taxonomy" id="175774"/>
    <lineage>
        <taxon>Eukaryota</taxon>
        <taxon>Metazoa</taxon>
        <taxon>Chordata</taxon>
        <taxon>Craniata</taxon>
        <taxon>Vertebrata</taxon>
        <taxon>Euteleostomi</taxon>
        <taxon>Actinopterygii</taxon>
        <taxon>Neopterygii</taxon>
        <taxon>Teleostei</taxon>
        <taxon>Ostariophysi</taxon>
        <taxon>Siluriformes</taxon>
        <taxon>Sisoridae</taxon>
        <taxon>Sisorinae</taxon>
        <taxon>Bagarius</taxon>
    </lineage>
</organism>
<name>A0A556V8X0_BAGYA</name>
<keyword evidence="2" id="KW-1185">Reference proteome</keyword>
<evidence type="ECO:0000313" key="1">
    <source>
        <dbReference type="EMBL" id="TTA11858.1"/>
    </source>
</evidence>
<proteinExistence type="predicted"/>
<sequence>MHTKKADQESRPEQLFRETSKVTKENLEMWKRGDQGELGNVEARRSRRTWKCGSEEIKENLEAYMRRPDKESM</sequence>
<dbReference type="AlphaFoldDB" id="A0A556V8X0"/>
<comment type="caution">
    <text evidence="1">The sequence shown here is derived from an EMBL/GenBank/DDBJ whole genome shotgun (WGS) entry which is preliminary data.</text>
</comment>
<dbReference type="EMBL" id="VCAZ01000159">
    <property type="protein sequence ID" value="TTA11858.1"/>
    <property type="molecule type" value="Genomic_DNA"/>
</dbReference>
<accession>A0A556V8X0</accession>